<organism evidence="3 4">
    <name type="scientific">Methylophilales bacterium MBRS-H7</name>
    <dbReference type="NCBI Taxonomy" id="1623450"/>
    <lineage>
        <taxon>Bacteria</taxon>
        <taxon>Pseudomonadati</taxon>
        <taxon>Pseudomonadota</taxon>
        <taxon>Betaproteobacteria</taxon>
        <taxon>Nitrosomonadales</taxon>
        <taxon>OM43 clade</taxon>
    </lineage>
</organism>
<dbReference type="GO" id="GO:0016491">
    <property type="term" value="F:oxidoreductase activity"/>
    <property type="evidence" value="ECO:0007669"/>
    <property type="project" value="UniProtKB-KW"/>
</dbReference>
<dbReference type="FunFam" id="3.40.50.720:FF:000084">
    <property type="entry name" value="Short-chain dehydrogenase reductase"/>
    <property type="match status" value="1"/>
</dbReference>
<dbReference type="InterPro" id="IPR002347">
    <property type="entry name" value="SDR_fam"/>
</dbReference>
<dbReference type="OrthoDB" id="9793499at2"/>
<dbReference type="InterPro" id="IPR036291">
    <property type="entry name" value="NAD(P)-bd_dom_sf"/>
</dbReference>
<dbReference type="Gene3D" id="3.40.50.720">
    <property type="entry name" value="NAD(P)-binding Rossmann-like Domain"/>
    <property type="match status" value="1"/>
</dbReference>
<evidence type="ECO:0000256" key="2">
    <source>
        <dbReference type="ARBA" id="ARBA00023002"/>
    </source>
</evidence>
<evidence type="ECO:0000313" key="3">
    <source>
        <dbReference type="EMBL" id="AKO65660.1"/>
    </source>
</evidence>
<keyword evidence="4" id="KW-1185">Reference proteome</keyword>
<dbReference type="EMBL" id="CP011002">
    <property type="protein sequence ID" value="AKO65660.1"/>
    <property type="molecule type" value="Genomic_DNA"/>
</dbReference>
<name>A0A0H4J0Q3_9PROT</name>
<dbReference type="PRINTS" id="PR00080">
    <property type="entry name" value="SDRFAMILY"/>
</dbReference>
<gene>
    <name evidence="3" type="ORF">VI33_02665</name>
</gene>
<dbReference type="PATRIC" id="fig|1623450.3.peg.528"/>
<dbReference type="PANTHER" id="PTHR43639">
    <property type="entry name" value="OXIDOREDUCTASE, SHORT-CHAIN DEHYDROGENASE/REDUCTASE FAMILY (AFU_ORTHOLOGUE AFUA_5G02870)"/>
    <property type="match status" value="1"/>
</dbReference>
<dbReference type="PROSITE" id="PS00061">
    <property type="entry name" value="ADH_SHORT"/>
    <property type="match status" value="1"/>
</dbReference>
<dbReference type="InterPro" id="IPR020904">
    <property type="entry name" value="Sc_DH/Rdtase_CS"/>
</dbReference>
<dbReference type="Proteomes" id="UP000066549">
    <property type="component" value="Chromosome"/>
</dbReference>
<dbReference type="PRINTS" id="PR00081">
    <property type="entry name" value="GDHRDH"/>
</dbReference>
<dbReference type="PANTHER" id="PTHR43639:SF1">
    <property type="entry name" value="SHORT-CHAIN DEHYDROGENASE_REDUCTASE FAMILY PROTEIN"/>
    <property type="match status" value="1"/>
</dbReference>
<protein>
    <submittedName>
        <fullName evidence="3">Pteridine reductase</fullName>
    </submittedName>
</protein>
<evidence type="ECO:0000313" key="4">
    <source>
        <dbReference type="Proteomes" id="UP000066549"/>
    </source>
</evidence>
<dbReference type="AlphaFoldDB" id="A0A0H4J0Q3"/>
<dbReference type="Pfam" id="PF13561">
    <property type="entry name" value="adh_short_C2"/>
    <property type="match status" value="1"/>
</dbReference>
<accession>A0A0H4J0Q3</accession>
<sequence>MTENITNKTALITGGARRIGAHISEHLHGKGMNVLIHYRQSENEAKKLKAKLNKRRKNSAEIFQADLNDENVYKDLIDFTTKHFKRLDFLINNASSYYPTPLNKLNIADWNDLLGSNLKAPLFLAKHAAPYLEKTKGSIVNITDTRIKSPKKSYIIYSIAKAGLVTLTHSLAQELSPNIRVNAVAPGPILWPEDKNEFSKTYREKVVNETLLKKIGNPSDISEAIFYLLTSASYTTGHVLEVDGGRSFSL</sequence>
<evidence type="ECO:0000256" key="1">
    <source>
        <dbReference type="ARBA" id="ARBA00006484"/>
    </source>
</evidence>
<dbReference type="SUPFAM" id="SSF51735">
    <property type="entry name" value="NAD(P)-binding Rossmann-fold domains"/>
    <property type="match status" value="1"/>
</dbReference>
<proteinExistence type="inferred from homology"/>
<reference evidence="3 4" key="1">
    <citation type="submission" date="2015-03" db="EMBL/GenBank/DDBJ databases">
        <title>Comparative analysis of the OM43 clade including a novel species from Red Sea uncovers genomic and metabolic diversity among marine methylotrophs.</title>
        <authorList>
            <person name="Jimenez-Infante F."/>
            <person name="Ngugi D.K."/>
            <person name="Vinu M."/>
            <person name="Alam I."/>
            <person name="Kamau A."/>
            <person name="Blom J."/>
            <person name="Bajic V.B."/>
            <person name="Stingl U."/>
        </authorList>
    </citation>
    <scope>NUCLEOTIDE SEQUENCE [LARGE SCALE GENOMIC DNA]</scope>
    <source>
        <strain evidence="3 4">MBRSH7</strain>
    </source>
</reference>
<dbReference type="NCBIfam" id="NF006598">
    <property type="entry name" value="PRK09135.1"/>
    <property type="match status" value="1"/>
</dbReference>
<keyword evidence="2" id="KW-0560">Oxidoreductase</keyword>
<comment type="similarity">
    <text evidence="1">Belongs to the short-chain dehydrogenases/reductases (SDR) family.</text>
</comment>